<dbReference type="PRINTS" id="PR00359">
    <property type="entry name" value="BP450"/>
</dbReference>
<feature type="region of interest" description="Disordered" evidence="8">
    <location>
        <begin position="55"/>
        <end position="77"/>
    </location>
</feature>
<dbReference type="GO" id="GO:0016705">
    <property type="term" value="F:oxidoreductase activity, acting on paired donors, with incorporation or reduction of molecular oxygen"/>
    <property type="evidence" value="ECO:0007669"/>
    <property type="project" value="InterPro"/>
</dbReference>
<dbReference type="EMBL" id="SMLD01000167">
    <property type="protein sequence ID" value="TDE32781.1"/>
    <property type="molecule type" value="Genomic_DNA"/>
</dbReference>
<reference evidence="9 10" key="1">
    <citation type="submission" date="2019-03" db="EMBL/GenBank/DDBJ databases">
        <title>Draft genome sequences of novel Actinobacteria.</title>
        <authorList>
            <person name="Sahin N."/>
            <person name="Ay H."/>
            <person name="Saygin H."/>
        </authorList>
    </citation>
    <scope>NUCLEOTIDE SEQUENCE [LARGE SCALE GENOMIC DNA]</scope>
    <source>
        <strain evidence="9 10">6K102</strain>
    </source>
</reference>
<gene>
    <name evidence="9" type="ORF">E1295_39050</name>
</gene>
<comment type="caution">
    <text evidence="9">The sequence shown here is derived from an EMBL/GenBank/DDBJ whole genome shotgun (WGS) entry which is preliminary data.</text>
</comment>
<dbReference type="SUPFAM" id="SSF48264">
    <property type="entry name" value="Cytochrome P450"/>
    <property type="match status" value="1"/>
</dbReference>
<dbReference type="PANTHER" id="PTHR46696">
    <property type="entry name" value="P450, PUTATIVE (EUROFUNG)-RELATED"/>
    <property type="match status" value="1"/>
</dbReference>
<dbReference type="PROSITE" id="PS00086">
    <property type="entry name" value="CYTOCHROME_P450"/>
    <property type="match status" value="1"/>
</dbReference>
<keyword evidence="2 7" id="KW-0349">Heme</keyword>
<dbReference type="GO" id="GO:0004497">
    <property type="term" value="F:monooxygenase activity"/>
    <property type="evidence" value="ECO:0007669"/>
    <property type="project" value="UniProtKB-KW"/>
</dbReference>
<dbReference type="Proteomes" id="UP000295136">
    <property type="component" value="Unassembled WGS sequence"/>
</dbReference>
<dbReference type="PRINTS" id="PR00385">
    <property type="entry name" value="P450"/>
</dbReference>
<keyword evidence="4 7" id="KW-0560">Oxidoreductase</keyword>
<protein>
    <submittedName>
        <fullName evidence="9">Cytochrome P450</fullName>
    </submittedName>
</protein>
<evidence type="ECO:0000256" key="7">
    <source>
        <dbReference type="RuleBase" id="RU000461"/>
    </source>
</evidence>
<organism evidence="9 10">
    <name type="scientific">Nonomuraea mesophila</name>
    <dbReference type="NCBI Taxonomy" id="2530382"/>
    <lineage>
        <taxon>Bacteria</taxon>
        <taxon>Bacillati</taxon>
        <taxon>Actinomycetota</taxon>
        <taxon>Actinomycetes</taxon>
        <taxon>Streptosporangiales</taxon>
        <taxon>Streptosporangiaceae</taxon>
        <taxon>Nonomuraea</taxon>
    </lineage>
</organism>
<dbReference type="FunFam" id="1.10.630.10:FF:000018">
    <property type="entry name" value="Cytochrome P450 monooxygenase"/>
    <property type="match status" value="1"/>
</dbReference>
<dbReference type="PANTHER" id="PTHR46696:SF1">
    <property type="entry name" value="CYTOCHROME P450 YJIB-RELATED"/>
    <property type="match status" value="1"/>
</dbReference>
<evidence type="ECO:0000256" key="8">
    <source>
        <dbReference type="SAM" id="MobiDB-lite"/>
    </source>
</evidence>
<dbReference type="GO" id="GO:0020037">
    <property type="term" value="F:heme binding"/>
    <property type="evidence" value="ECO:0007669"/>
    <property type="project" value="InterPro"/>
</dbReference>
<dbReference type="InterPro" id="IPR036396">
    <property type="entry name" value="Cyt_P450_sf"/>
</dbReference>
<keyword evidence="3 7" id="KW-0479">Metal-binding</keyword>
<proteinExistence type="inferred from homology"/>
<sequence>MAENFPLPRTCPYAPPPAYARMREQAPLVRATLPGGEAWLVTRHAEARQVLSGAGISTNPAAPGHPSGALSAEPPTPERDAFMEEFAVGHFIDLDPPEHGRFRRLLIPEFTVKRMRELRPGIQQIADELIDDMLAKGPEAELVEAFGLALPSLVICRLLGVPYAEHEFFESRTRTMVSAADPGTRHAAVMEIRGFLDALVTKAEADPRDDLLGRLVGGGELTHGEIVGVMFLLLVAGHETTANMIPLAALTLMDHPAQLAALRADPGLWPMAVEELLRYHSIADWVAFDRVATEDQHIGGQLVRKGEGIFVLGASANRDERAFDRPDEFDIGRSARHHVAFGYGVHQCLGQNLARAELEIALRTLFERLPGLRVAVPAEDVPIKHESPIFGLKTLPVAW</sequence>
<keyword evidence="10" id="KW-1185">Reference proteome</keyword>
<dbReference type="RefSeq" id="WP_132638809.1">
    <property type="nucleotide sequence ID" value="NZ_SMLD01000167.1"/>
</dbReference>
<comment type="similarity">
    <text evidence="1 7">Belongs to the cytochrome P450 family.</text>
</comment>
<dbReference type="CDD" id="cd11030">
    <property type="entry name" value="CYP105-like"/>
    <property type="match status" value="1"/>
</dbReference>
<dbReference type="Gene3D" id="1.10.630.10">
    <property type="entry name" value="Cytochrome P450"/>
    <property type="match status" value="1"/>
</dbReference>
<evidence type="ECO:0000256" key="5">
    <source>
        <dbReference type="ARBA" id="ARBA00023004"/>
    </source>
</evidence>
<accession>A0A4R5EEM8</accession>
<dbReference type="InterPro" id="IPR001128">
    <property type="entry name" value="Cyt_P450"/>
</dbReference>
<keyword evidence="6 7" id="KW-0503">Monooxygenase</keyword>
<dbReference type="GO" id="GO:0005506">
    <property type="term" value="F:iron ion binding"/>
    <property type="evidence" value="ECO:0007669"/>
    <property type="project" value="InterPro"/>
</dbReference>
<name>A0A4R5EEM8_9ACTN</name>
<dbReference type="InterPro" id="IPR017972">
    <property type="entry name" value="Cyt_P450_CS"/>
</dbReference>
<evidence type="ECO:0000256" key="6">
    <source>
        <dbReference type="ARBA" id="ARBA00023033"/>
    </source>
</evidence>
<evidence type="ECO:0000256" key="2">
    <source>
        <dbReference type="ARBA" id="ARBA00022617"/>
    </source>
</evidence>
<evidence type="ECO:0000313" key="9">
    <source>
        <dbReference type="EMBL" id="TDE32781.1"/>
    </source>
</evidence>
<dbReference type="AlphaFoldDB" id="A0A4R5EEM8"/>
<dbReference type="Pfam" id="PF00067">
    <property type="entry name" value="p450"/>
    <property type="match status" value="1"/>
</dbReference>
<evidence type="ECO:0000256" key="1">
    <source>
        <dbReference type="ARBA" id="ARBA00010617"/>
    </source>
</evidence>
<evidence type="ECO:0000256" key="4">
    <source>
        <dbReference type="ARBA" id="ARBA00023002"/>
    </source>
</evidence>
<evidence type="ECO:0000256" key="3">
    <source>
        <dbReference type="ARBA" id="ARBA00022723"/>
    </source>
</evidence>
<dbReference type="InterPro" id="IPR002397">
    <property type="entry name" value="Cyt_P450_B"/>
</dbReference>
<evidence type="ECO:0000313" key="10">
    <source>
        <dbReference type="Proteomes" id="UP000295136"/>
    </source>
</evidence>
<keyword evidence="5 7" id="KW-0408">Iron</keyword>